<dbReference type="EMBL" id="JAODUO010000758">
    <property type="protein sequence ID" value="KAK2175000.1"/>
    <property type="molecule type" value="Genomic_DNA"/>
</dbReference>
<name>A0AAD9NM31_RIDPI</name>
<dbReference type="CDD" id="cd02440">
    <property type="entry name" value="AdoMet_MTases"/>
    <property type="match status" value="1"/>
</dbReference>
<feature type="domain" description="Methyltransferase type 11" evidence="1">
    <location>
        <begin position="44"/>
        <end position="150"/>
    </location>
</feature>
<evidence type="ECO:0000259" key="1">
    <source>
        <dbReference type="Pfam" id="PF08241"/>
    </source>
</evidence>
<dbReference type="PANTHER" id="PTHR43591">
    <property type="entry name" value="METHYLTRANSFERASE"/>
    <property type="match status" value="1"/>
</dbReference>
<organism evidence="2 3">
    <name type="scientific">Ridgeia piscesae</name>
    <name type="common">Tubeworm</name>
    <dbReference type="NCBI Taxonomy" id="27915"/>
    <lineage>
        <taxon>Eukaryota</taxon>
        <taxon>Metazoa</taxon>
        <taxon>Spiralia</taxon>
        <taxon>Lophotrochozoa</taxon>
        <taxon>Annelida</taxon>
        <taxon>Polychaeta</taxon>
        <taxon>Sedentaria</taxon>
        <taxon>Canalipalpata</taxon>
        <taxon>Sabellida</taxon>
        <taxon>Siboglinidae</taxon>
        <taxon>Ridgeia</taxon>
    </lineage>
</organism>
<dbReference type="Pfam" id="PF08241">
    <property type="entry name" value="Methyltransf_11"/>
    <property type="match status" value="1"/>
</dbReference>
<dbReference type="SUPFAM" id="SSF53335">
    <property type="entry name" value="S-adenosyl-L-methionine-dependent methyltransferases"/>
    <property type="match status" value="1"/>
</dbReference>
<sequence length="278" mass="31636">MSSFTNYEDVSNSYDVYRRAGNMDLLIGMTTQLTGKPLKEMSVLDAGCGTGNYAQSLLDAGLGRITMMDGSDGMLTTARMKTANYKSIAEYRLARLPQLPFPDESFDVVMFNQVLHHLEDTSKFDSRYPIVRETLAEATRVLKKGGVIVIDTSTHNQVKHGFWFYPVLGITEVYKHRFPPVPMLREVLKNNGCSTVQSYVQTERVLMDYSMYSDIEGSLQPTWRRADSGFSQATPEQIQWFCQKIINMKNENTLKAFFDECEQERLTFGQTTTIFALK</sequence>
<proteinExistence type="predicted"/>
<accession>A0AAD9NM31</accession>
<dbReference type="InterPro" id="IPR013216">
    <property type="entry name" value="Methyltransf_11"/>
</dbReference>
<protein>
    <recommendedName>
        <fullName evidence="1">Methyltransferase type 11 domain-containing protein</fullName>
    </recommendedName>
</protein>
<dbReference type="GO" id="GO:0008757">
    <property type="term" value="F:S-adenosylmethionine-dependent methyltransferase activity"/>
    <property type="evidence" value="ECO:0007669"/>
    <property type="project" value="InterPro"/>
</dbReference>
<dbReference type="InterPro" id="IPR029063">
    <property type="entry name" value="SAM-dependent_MTases_sf"/>
</dbReference>
<dbReference type="Gene3D" id="3.40.50.150">
    <property type="entry name" value="Vaccinia Virus protein VP39"/>
    <property type="match status" value="1"/>
</dbReference>
<dbReference type="Proteomes" id="UP001209878">
    <property type="component" value="Unassembled WGS sequence"/>
</dbReference>
<evidence type="ECO:0000313" key="3">
    <source>
        <dbReference type="Proteomes" id="UP001209878"/>
    </source>
</evidence>
<reference evidence="2" key="1">
    <citation type="journal article" date="2023" name="Mol. Biol. Evol.">
        <title>Third-Generation Sequencing Reveals the Adaptive Role of the Epigenome in Three Deep-Sea Polychaetes.</title>
        <authorList>
            <person name="Perez M."/>
            <person name="Aroh O."/>
            <person name="Sun Y."/>
            <person name="Lan Y."/>
            <person name="Juniper S.K."/>
            <person name="Young C.R."/>
            <person name="Angers B."/>
            <person name="Qian P.Y."/>
        </authorList>
    </citation>
    <scope>NUCLEOTIDE SEQUENCE</scope>
    <source>
        <strain evidence="2">R07B-5</strain>
    </source>
</reference>
<dbReference type="AlphaFoldDB" id="A0AAD9NM31"/>
<dbReference type="PANTHER" id="PTHR43591:SF24">
    <property type="entry name" value="2-METHOXY-6-POLYPRENYL-1,4-BENZOQUINOL METHYLASE, MITOCHONDRIAL"/>
    <property type="match status" value="1"/>
</dbReference>
<gene>
    <name evidence="2" type="ORF">NP493_755g02031</name>
</gene>
<keyword evidence="3" id="KW-1185">Reference proteome</keyword>
<comment type="caution">
    <text evidence="2">The sequence shown here is derived from an EMBL/GenBank/DDBJ whole genome shotgun (WGS) entry which is preliminary data.</text>
</comment>
<evidence type="ECO:0000313" key="2">
    <source>
        <dbReference type="EMBL" id="KAK2175000.1"/>
    </source>
</evidence>